<reference evidence="1" key="1">
    <citation type="journal article" date="2015" name="Nature">
        <title>Complex archaea that bridge the gap between prokaryotes and eukaryotes.</title>
        <authorList>
            <person name="Spang A."/>
            <person name="Saw J.H."/>
            <person name="Jorgensen S.L."/>
            <person name="Zaremba-Niedzwiedzka K."/>
            <person name="Martijn J."/>
            <person name="Lind A.E."/>
            <person name="van Eijk R."/>
            <person name="Schleper C."/>
            <person name="Guy L."/>
            <person name="Ettema T.J."/>
        </authorList>
    </citation>
    <scope>NUCLEOTIDE SEQUENCE</scope>
</reference>
<gene>
    <name evidence="1" type="ORF">LCGC14_2060420</name>
</gene>
<evidence type="ECO:0000313" key="1">
    <source>
        <dbReference type="EMBL" id="KKL74885.1"/>
    </source>
</evidence>
<sequence>MLGEIDFLEYEEYLKILDELSYREIEVLFILDEYETQFPKDPDVSNLSRIGNFWDNFTKDLSENLHIPHEEIYPLLTRLERSGCYVKLSGFTSSNTRGELTPTYYKLKRFIIREDGSFA</sequence>
<dbReference type="EMBL" id="LAZR01024515">
    <property type="protein sequence ID" value="KKL74885.1"/>
    <property type="molecule type" value="Genomic_DNA"/>
</dbReference>
<accession>A0A0F9GZV9</accession>
<organism evidence="1">
    <name type="scientific">marine sediment metagenome</name>
    <dbReference type="NCBI Taxonomy" id="412755"/>
    <lineage>
        <taxon>unclassified sequences</taxon>
        <taxon>metagenomes</taxon>
        <taxon>ecological metagenomes</taxon>
    </lineage>
</organism>
<comment type="caution">
    <text evidence="1">The sequence shown here is derived from an EMBL/GenBank/DDBJ whole genome shotgun (WGS) entry which is preliminary data.</text>
</comment>
<dbReference type="AlphaFoldDB" id="A0A0F9GZV9"/>
<proteinExistence type="predicted"/>
<protein>
    <submittedName>
        <fullName evidence="1">Uncharacterized protein</fullName>
    </submittedName>
</protein>
<name>A0A0F9GZV9_9ZZZZ</name>